<keyword evidence="7" id="KW-0449">Lipoprotein</keyword>
<evidence type="ECO:0000256" key="1">
    <source>
        <dbReference type="ARBA" id="ARBA00004589"/>
    </source>
</evidence>
<comment type="subcellular location">
    <subcellularLocation>
        <location evidence="1">Membrane</location>
        <topology evidence="1">Lipid-anchor</topology>
        <topology evidence="1">GPI-anchor</topology>
    </subcellularLocation>
</comment>
<evidence type="ECO:0000313" key="9">
    <source>
        <dbReference type="EMBL" id="KAF7284048.1"/>
    </source>
</evidence>
<evidence type="ECO:0000256" key="6">
    <source>
        <dbReference type="ARBA" id="ARBA00023136"/>
    </source>
</evidence>
<dbReference type="InterPro" id="IPR050975">
    <property type="entry name" value="Sleep_regulator"/>
</dbReference>
<evidence type="ECO:0000313" key="10">
    <source>
        <dbReference type="Proteomes" id="UP000625711"/>
    </source>
</evidence>
<proteinExistence type="predicted"/>
<feature type="signal peptide" evidence="8">
    <location>
        <begin position="1"/>
        <end position="23"/>
    </location>
</feature>
<dbReference type="PANTHER" id="PTHR33562">
    <property type="entry name" value="ATILLA, ISOFORM B-RELATED-RELATED"/>
    <property type="match status" value="1"/>
</dbReference>
<sequence>MSTEFLLGVILVCSGSAILSVSANVTRCYHCNSVYCGDPYDVVLATSINCVDVYLNARAYFGKSAPLKKLNDSQVGVDNSKDIETIETNNVDDIIRQRSHAEFFDIQRKIWQFFNKGEIDENTQYACVKANYRGESGDLKTYRGCVPRSTKTITTPCDFVSQKVIGSSGSSVYGCYACNNDLCNSGITFRGSLLVLLAGVALKVVF</sequence>
<dbReference type="AlphaFoldDB" id="A0A834IUB8"/>
<feature type="chain" id="PRO_5032986963" description="Protein sleepless" evidence="8">
    <location>
        <begin position="24"/>
        <end position="206"/>
    </location>
</feature>
<evidence type="ECO:0000256" key="8">
    <source>
        <dbReference type="SAM" id="SignalP"/>
    </source>
</evidence>
<evidence type="ECO:0000256" key="5">
    <source>
        <dbReference type="ARBA" id="ARBA00022989"/>
    </source>
</evidence>
<protein>
    <recommendedName>
        <fullName evidence="11">Protein sleepless</fullName>
    </recommendedName>
</protein>
<dbReference type="OrthoDB" id="6752385at2759"/>
<keyword evidence="2" id="KW-0336">GPI-anchor</keyword>
<evidence type="ECO:0000256" key="3">
    <source>
        <dbReference type="ARBA" id="ARBA00022692"/>
    </source>
</evidence>
<organism evidence="9 10">
    <name type="scientific">Rhynchophorus ferrugineus</name>
    <name type="common">Red palm weevil</name>
    <name type="synonym">Curculio ferrugineus</name>
    <dbReference type="NCBI Taxonomy" id="354439"/>
    <lineage>
        <taxon>Eukaryota</taxon>
        <taxon>Metazoa</taxon>
        <taxon>Ecdysozoa</taxon>
        <taxon>Arthropoda</taxon>
        <taxon>Hexapoda</taxon>
        <taxon>Insecta</taxon>
        <taxon>Pterygota</taxon>
        <taxon>Neoptera</taxon>
        <taxon>Endopterygota</taxon>
        <taxon>Coleoptera</taxon>
        <taxon>Polyphaga</taxon>
        <taxon>Cucujiformia</taxon>
        <taxon>Curculionidae</taxon>
        <taxon>Dryophthorinae</taxon>
        <taxon>Rhynchophorus</taxon>
    </lineage>
</organism>
<dbReference type="GO" id="GO:0098552">
    <property type="term" value="C:side of membrane"/>
    <property type="evidence" value="ECO:0007669"/>
    <property type="project" value="UniProtKB-KW"/>
</dbReference>
<evidence type="ECO:0000256" key="7">
    <source>
        <dbReference type="ARBA" id="ARBA00023288"/>
    </source>
</evidence>
<gene>
    <name evidence="9" type="ORF">GWI33_022667</name>
</gene>
<keyword evidence="3" id="KW-0812">Transmembrane</keyword>
<dbReference type="Proteomes" id="UP000625711">
    <property type="component" value="Unassembled WGS sequence"/>
</dbReference>
<keyword evidence="6" id="KW-0472">Membrane</keyword>
<evidence type="ECO:0008006" key="11">
    <source>
        <dbReference type="Google" id="ProtNLM"/>
    </source>
</evidence>
<accession>A0A834IUB8</accession>
<keyword evidence="5" id="KW-1133">Transmembrane helix</keyword>
<dbReference type="EMBL" id="JAACXV010000084">
    <property type="protein sequence ID" value="KAF7284048.1"/>
    <property type="molecule type" value="Genomic_DNA"/>
</dbReference>
<evidence type="ECO:0000256" key="4">
    <source>
        <dbReference type="ARBA" id="ARBA00022729"/>
    </source>
</evidence>
<keyword evidence="2" id="KW-0325">Glycoprotein</keyword>
<comment type="caution">
    <text evidence="9">The sequence shown here is derived from an EMBL/GenBank/DDBJ whole genome shotgun (WGS) entry which is preliminary data.</text>
</comment>
<keyword evidence="10" id="KW-1185">Reference proteome</keyword>
<name>A0A834IUB8_RHYFE</name>
<reference evidence="9" key="1">
    <citation type="submission" date="2020-08" db="EMBL/GenBank/DDBJ databases">
        <title>Genome sequencing and assembly of the red palm weevil Rhynchophorus ferrugineus.</title>
        <authorList>
            <person name="Dias G.B."/>
            <person name="Bergman C.M."/>
            <person name="Manee M."/>
        </authorList>
    </citation>
    <scope>NUCLEOTIDE SEQUENCE</scope>
    <source>
        <strain evidence="9">AA-2017</strain>
        <tissue evidence="9">Whole larva</tissue>
    </source>
</reference>
<evidence type="ECO:0000256" key="2">
    <source>
        <dbReference type="ARBA" id="ARBA00022622"/>
    </source>
</evidence>
<keyword evidence="4 8" id="KW-0732">Signal</keyword>